<name>A0A5A7QR73_STRAF</name>
<evidence type="ECO:0000256" key="1">
    <source>
        <dbReference type="SAM" id="MobiDB-lite"/>
    </source>
</evidence>
<organism evidence="2 3">
    <name type="scientific">Striga asiatica</name>
    <name type="common">Asiatic witchweed</name>
    <name type="synonym">Buchnera asiatica</name>
    <dbReference type="NCBI Taxonomy" id="4170"/>
    <lineage>
        <taxon>Eukaryota</taxon>
        <taxon>Viridiplantae</taxon>
        <taxon>Streptophyta</taxon>
        <taxon>Embryophyta</taxon>
        <taxon>Tracheophyta</taxon>
        <taxon>Spermatophyta</taxon>
        <taxon>Magnoliopsida</taxon>
        <taxon>eudicotyledons</taxon>
        <taxon>Gunneridae</taxon>
        <taxon>Pentapetalae</taxon>
        <taxon>asterids</taxon>
        <taxon>lamiids</taxon>
        <taxon>Lamiales</taxon>
        <taxon>Orobanchaceae</taxon>
        <taxon>Buchnereae</taxon>
        <taxon>Striga</taxon>
    </lineage>
</organism>
<protein>
    <submittedName>
        <fullName evidence="2">GMP synthase [glutamine-hydrolyzing]</fullName>
    </submittedName>
</protein>
<gene>
    <name evidence="2" type="ORF">STAS_23456</name>
</gene>
<proteinExistence type="predicted"/>
<reference evidence="3" key="1">
    <citation type="journal article" date="2019" name="Curr. Biol.">
        <title>Genome Sequence of Striga asiatica Provides Insight into the Evolution of Plant Parasitism.</title>
        <authorList>
            <person name="Yoshida S."/>
            <person name="Kim S."/>
            <person name="Wafula E.K."/>
            <person name="Tanskanen J."/>
            <person name="Kim Y.M."/>
            <person name="Honaas L."/>
            <person name="Yang Z."/>
            <person name="Spallek T."/>
            <person name="Conn C.E."/>
            <person name="Ichihashi Y."/>
            <person name="Cheong K."/>
            <person name="Cui S."/>
            <person name="Der J.P."/>
            <person name="Gundlach H."/>
            <person name="Jiao Y."/>
            <person name="Hori C."/>
            <person name="Ishida J.K."/>
            <person name="Kasahara H."/>
            <person name="Kiba T."/>
            <person name="Kim M.S."/>
            <person name="Koo N."/>
            <person name="Laohavisit A."/>
            <person name="Lee Y.H."/>
            <person name="Lumba S."/>
            <person name="McCourt P."/>
            <person name="Mortimer J.C."/>
            <person name="Mutuku J.M."/>
            <person name="Nomura T."/>
            <person name="Sasaki-Sekimoto Y."/>
            <person name="Seto Y."/>
            <person name="Wang Y."/>
            <person name="Wakatake T."/>
            <person name="Sakakibara H."/>
            <person name="Demura T."/>
            <person name="Yamaguchi S."/>
            <person name="Yoneyama K."/>
            <person name="Manabe R.I."/>
            <person name="Nelson D.C."/>
            <person name="Schulman A.H."/>
            <person name="Timko M.P."/>
            <person name="dePamphilis C.W."/>
            <person name="Choi D."/>
            <person name="Shirasu K."/>
        </authorList>
    </citation>
    <scope>NUCLEOTIDE SEQUENCE [LARGE SCALE GENOMIC DNA]</scope>
    <source>
        <strain evidence="3">cv. UVA1</strain>
    </source>
</reference>
<dbReference type="OrthoDB" id="1724632at2759"/>
<comment type="caution">
    <text evidence="2">The sequence shown here is derived from an EMBL/GenBank/DDBJ whole genome shotgun (WGS) entry which is preliminary data.</text>
</comment>
<dbReference type="AlphaFoldDB" id="A0A5A7QR73"/>
<feature type="compositionally biased region" description="Basic and acidic residues" evidence="1">
    <location>
        <begin position="203"/>
        <end position="217"/>
    </location>
</feature>
<evidence type="ECO:0000313" key="2">
    <source>
        <dbReference type="EMBL" id="GER46421.1"/>
    </source>
</evidence>
<dbReference type="Proteomes" id="UP000325081">
    <property type="component" value="Unassembled WGS sequence"/>
</dbReference>
<keyword evidence="3" id="KW-1185">Reference proteome</keyword>
<evidence type="ECO:0000313" key="3">
    <source>
        <dbReference type="Proteomes" id="UP000325081"/>
    </source>
</evidence>
<feature type="region of interest" description="Disordered" evidence="1">
    <location>
        <begin position="203"/>
        <end position="225"/>
    </location>
</feature>
<accession>A0A5A7QR73</accession>
<dbReference type="EMBL" id="BKCP01007515">
    <property type="protein sequence ID" value="GER46421.1"/>
    <property type="molecule type" value="Genomic_DNA"/>
</dbReference>
<sequence length="225" mass="25903">MSRFRISNKTCVVLFAGMGQDCASPTGVLKRHPFPGPGLAVRVPGDVTLGNRLDILRKKRFKRGKRTQHPVHCIYCYLMYLYDEVAAYALSIIKEFAGGSEEVHFVLMYEELLEYPGGGDSAHQSLYFERGCSTGSFIVPHFYGKFLNAPWIFKDKMKILYGRKDVSPTKKETHILLNSNHRLDENDTKREEIFLIKRMEKGRTKKENERKQLDRRNSSSGCMTR</sequence>